<sequence>MLKLFEFILSIFLIIFILFRNSSETAGLVKKSNITENFLLLVTSIGILLYLGIALKLLNETN</sequence>
<keyword evidence="1" id="KW-0472">Membrane</keyword>
<evidence type="ECO:0000313" key="2">
    <source>
        <dbReference type="EMBL" id="QYB19086.1"/>
    </source>
</evidence>
<organism evidence="2">
    <name type="scientific">Climaconeis cf. scalaris</name>
    <dbReference type="NCBI Taxonomy" id="2846828"/>
    <lineage>
        <taxon>Eukaryota</taxon>
        <taxon>Sar</taxon>
        <taxon>Stramenopiles</taxon>
        <taxon>Ochrophyta</taxon>
        <taxon>Bacillariophyta</taxon>
        <taxon>Bacillariophyceae</taxon>
        <taxon>Bacillariophycidae</taxon>
        <taxon>Naviculales</taxon>
        <taxon>Berkeleyaceae</taxon>
        <taxon>Climaconeis</taxon>
    </lineage>
</organism>
<geneLocation type="plastid" evidence="2"/>
<evidence type="ECO:0000256" key="1">
    <source>
        <dbReference type="SAM" id="Phobius"/>
    </source>
</evidence>
<proteinExistence type="predicted"/>
<feature type="transmembrane region" description="Helical" evidence="1">
    <location>
        <begin position="38"/>
        <end position="58"/>
    </location>
</feature>
<dbReference type="AlphaFoldDB" id="A0A8F8SR60"/>
<keyword evidence="1" id="KW-1133">Transmembrane helix</keyword>
<dbReference type="EMBL" id="MZ365054">
    <property type="protein sequence ID" value="QYB19086.1"/>
    <property type="molecule type" value="Genomic_DNA"/>
</dbReference>
<keyword evidence="2" id="KW-0934">Plastid</keyword>
<protein>
    <submittedName>
        <fullName evidence="2">Preprotein-translocase subunit g</fullName>
    </submittedName>
</protein>
<name>A0A8F8SR60_9STRA</name>
<keyword evidence="1" id="KW-0812">Transmembrane</keyword>
<reference evidence="2" key="1">
    <citation type="journal article" date="2021" name="Int. J. Mol. Sci.">
        <title>Extreme Enlargement of the Inverted Repeat Region in the Plastid Genomes of Diatoms from the Genus Climaconeis.</title>
        <authorList>
            <person name="Gastineau R."/>
            <person name="Davidovich N.A."/>
            <person name="Davidovich O.I."/>
            <person name="Lemieux C."/>
            <person name="Turmel M."/>
            <person name="Wrobel R.J."/>
            <person name="Witkowski A."/>
        </authorList>
    </citation>
    <scope>NUCLEOTIDE SEQUENCE</scope>
    <source>
        <strain evidence="2">SZCZ1888</strain>
    </source>
</reference>
<gene>
    <name evidence="2" type="primary">secG</name>
</gene>
<accession>A0A8F8SR60</accession>